<organism evidence="1 2">
    <name type="scientific">Prorocentrum cordatum</name>
    <dbReference type="NCBI Taxonomy" id="2364126"/>
    <lineage>
        <taxon>Eukaryota</taxon>
        <taxon>Sar</taxon>
        <taxon>Alveolata</taxon>
        <taxon>Dinophyceae</taxon>
        <taxon>Prorocentrales</taxon>
        <taxon>Prorocentraceae</taxon>
        <taxon>Prorocentrum</taxon>
    </lineage>
</organism>
<dbReference type="Proteomes" id="UP001189429">
    <property type="component" value="Unassembled WGS sequence"/>
</dbReference>
<proteinExistence type="predicted"/>
<accession>A0ABN9XL08</accession>
<sequence length="115" mass="11862">MRGPSAASKCSLADAAAVLPETLGVQAERCPSSFGVLLAPQPALLVLRADAEAAPSGESLVVQACAVRRVLASSLVLNIPLCSPPRPPTGRCSDTEHLLGRMFGGFHGDLELTEV</sequence>
<gene>
    <name evidence="1" type="ORF">PCOR1329_LOCUS76749</name>
</gene>
<comment type="caution">
    <text evidence="1">The sequence shown here is derived from an EMBL/GenBank/DDBJ whole genome shotgun (WGS) entry which is preliminary data.</text>
</comment>
<dbReference type="EMBL" id="CAUYUJ010020559">
    <property type="protein sequence ID" value="CAK0899168.1"/>
    <property type="molecule type" value="Genomic_DNA"/>
</dbReference>
<evidence type="ECO:0000313" key="1">
    <source>
        <dbReference type="EMBL" id="CAK0899168.1"/>
    </source>
</evidence>
<name>A0ABN9XL08_9DINO</name>
<reference evidence="1" key="1">
    <citation type="submission" date="2023-10" db="EMBL/GenBank/DDBJ databases">
        <authorList>
            <person name="Chen Y."/>
            <person name="Shah S."/>
            <person name="Dougan E. K."/>
            <person name="Thang M."/>
            <person name="Chan C."/>
        </authorList>
    </citation>
    <scope>NUCLEOTIDE SEQUENCE [LARGE SCALE GENOMIC DNA]</scope>
</reference>
<keyword evidence="2" id="KW-1185">Reference proteome</keyword>
<evidence type="ECO:0000313" key="2">
    <source>
        <dbReference type="Proteomes" id="UP001189429"/>
    </source>
</evidence>
<protein>
    <submittedName>
        <fullName evidence="1">Uncharacterized protein</fullName>
    </submittedName>
</protein>